<reference evidence="1 2" key="1">
    <citation type="submission" date="2022-08" db="EMBL/GenBank/DDBJ databases">
        <authorList>
            <person name="Zeman M."/>
            <person name="Kubasova T."/>
        </authorList>
    </citation>
    <scope>NUCLEOTIDE SEQUENCE [LARGE SCALE GENOMIC DNA]</scope>
    <source>
        <strain evidence="1 2">ET62</strain>
    </source>
</reference>
<dbReference type="AlphaFoldDB" id="A0AAW5N5V9"/>
<dbReference type="Proteomes" id="UP001204579">
    <property type="component" value="Unassembled WGS sequence"/>
</dbReference>
<dbReference type="GeneID" id="82444768"/>
<organism evidence="1 2">
    <name type="scientific">Phocaeicola barnesiae</name>
    <dbReference type="NCBI Taxonomy" id="376804"/>
    <lineage>
        <taxon>Bacteria</taxon>
        <taxon>Pseudomonadati</taxon>
        <taxon>Bacteroidota</taxon>
        <taxon>Bacteroidia</taxon>
        <taxon>Bacteroidales</taxon>
        <taxon>Bacteroidaceae</taxon>
        <taxon>Phocaeicola</taxon>
    </lineage>
</organism>
<name>A0AAW5N5V9_9BACT</name>
<comment type="caution">
    <text evidence="1">The sequence shown here is derived from an EMBL/GenBank/DDBJ whole genome shotgun (WGS) entry which is preliminary data.</text>
</comment>
<accession>A0AAW5N5V9</accession>
<evidence type="ECO:0000313" key="2">
    <source>
        <dbReference type="Proteomes" id="UP001204579"/>
    </source>
</evidence>
<sequence>MIKKRQPTKTLSPEQYIRQKARTLPIGDCYLTGDWQKSGIALVLVTRCHVKGTYTLGYFQVDTFCRGVVDCDYRFSVDSTSYKEIVQDFQKLGNLAKVNYEEVHNLIYGAVAFAEEGGIRPAPAFELMQYILEEDTDEVPLIDYEFGMNGQHLLVANDQLELTTYYPRLKKALGDDFLYVLPDMEKPRKASEYVLSEIKKTLDNILDKFHLNIDVPEETYSYQHPNYPAVLTVKHQWLVDVLYNSDYADRLPVEQIQRILALPHDELKADLEQIMLYETGCTCDEISDERWEDENNSVLTHCILLLGELGYPDSLMLVLETLRQNSSFYDYHFGDYLEEVYVPTLYLLGKNRLGELMTYMKTPGFYTYARLCVTTAVAQIVFHQPERREEVIEWFRQLLVFYDGKLEERFCCDGTLIGLIAATLMDIHAVELLPELKVLFDTGLVDEGCAGNFQEVESEIGLENNKDRIYPLTIEERYEDLLR</sequence>
<gene>
    <name evidence="1" type="ORF">NW209_05560</name>
</gene>
<protein>
    <submittedName>
        <fullName evidence="1">DUF1186 domain-containing protein</fullName>
    </submittedName>
</protein>
<dbReference type="RefSeq" id="WP_018710531.1">
    <property type="nucleotide sequence ID" value="NZ_CAUCAW010000014.1"/>
</dbReference>
<keyword evidence="2" id="KW-1185">Reference proteome</keyword>
<proteinExistence type="predicted"/>
<dbReference type="EMBL" id="JANRHJ010000005">
    <property type="protein sequence ID" value="MCR8873487.1"/>
    <property type="molecule type" value="Genomic_DNA"/>
</dbReference>
<evidence type="ECO:0000313" key="1">
    <source>
        <dbReference type="EMBL" id="MCR8873487.1"/>
    </source>
</evidence>